<reference evidence="1" key="1">
    <citation type="submission" date="2016-10" db="EMBL/GenBank/DDBJ databases">
        <authorList>
            <person name="Varghese N."/>
        </authorList>
    </citation>
    <scope>NUCLEOTIDE SEQUENCE</scope>
</reference>
<proteinExistence type="predicted"/>
<name>A0A218MKW4_9VIRU</name>
<dbReference type="EMBL" id="KY052806">
    <property type="protein sequence ID" value="ASE99921.1"/>
    <property type="molecule type" value="Genomic_DNA"/>
</dbReference>
<reference evidence="1" key="2">
    <citation type="journal article" date="2017" name="Nat. Commun.">
        <title>Single-virus genomics reveals hidden cosmopolitan and abundant viruses.</title>
        <authorList>
            <person name="Martinez-Hernandez F."/>
            <person name="Fornas O."/>
            <person name="Lluesma Gomez M."/>
            <person name="Bolduc B."/>
            <person name="de la Cruz Pena M.J."/>
            <person name="Martinez J.M."/>
            <person name="Anton J."/>
            <person name="Gasol J.M."/>
            <person name="Rosselli R."/>
            <person name="Rodriguez-Valera F."/>
            <person name="Sullivan M.B."/>
            <person name="Acinas S.G."/>
            <person name="Martinez-Garcia M."/>
        </authorList>
    </citation>
    <scope>NUCLEOTIDE SEQUENCE</scope>
</reference>
<sequence>MAILSPYSSKFTDTYNEIEDLYKQGGLQTKEERTEYIKSKGLDPIEYRKTNLEYQDLLKKDPDELRRPGFGIGRAAGRFAGSLGEGIANISGAVAPEFTKKVSEKYKDIVPESVQKDLQATFKPTDTGFGTIGEIGSFFAGGLGGIKLLGGAAKVANLKKLDTATKAGKLGKAAKIGTGFAIGTTAIEKPEDNFVNFLADYVNEDVSDEQGRKIGTFGSILERLKVNPEDSAAQKYARAFANNLLVEGGFAAAFPIVGGLLKKGANTEVAKFLTKGAKKTTDYIGESIPLKGLTDKIKRYGSSRMGMSEKASDLLQIRDGAQKAAIIRAEELSVALKDTAKKEGLKLDKQNLEGLNNALGGDTGALEGIRRQFPKTAEVLESMRKEIDTMSETVQRDIAKTKKFKLTIGNNLNTYLNRTYRIFDDPDYSLNKLKKENPQAIEDAETYFRNLGVKDGEEMKQVINAYTDVLKKGEFNSFLKGLKPRTQKILKQRGEIPTEIRNLWGEIKDPYVNYVNSYTKLANLISEHNFRKEIRKEALAVGKAVEDKLQVAPKGMGKVGLTAKGEKVPYQQVEGLGLGGVRTNIDDPLDGLFLDDAWKKGIEEGNEVFLGKNFLIDNWMKTKALSQAAKTVFSIPTHGRNMIGNLFIMTANGTVNPFKLAGGAKDTYKRFRGIMDKDTRARLARYLELGIVDSQLDARQLRKSAQEGFNLGPHGVLNKITERSLVGRGLKKGVQKTVQAYEAEDNLFKIANFENLLSQYRKALPNLGEEELERFVAQRARDMMPNYNLVPKAFKALRAMPVGNFVAFPAEMIRNSYHLARNAWKDISGRTAKEMGITDEKSIKQLRNIGYKRLAGMTTAAIAGDAAVEQSKQIFGITDKQEDALNKTVADWEKGTNKIFLSPLKRNDKGEIEVDYMNLGPLDPYSYIKTPVKKVINAAINNEDYNEAELNDIYASALYDIISPFASPSMVAQSALDAYRGKKSVADEGVTPKIARVLSNSFTPGTVDFIKKYFDFKESQRQRGVGEEVNQFGFGIAPGEVDFMAFMGLKRQKANLSDSFSFVTNQPIRDMRKSKSRFTNKIRDFSVDNPDEIYNAYEESQANKLKHAQRLRGVVRAYRELGMDEADMLDSLTKGGVLSGKGDEFNDVIFADQNIFMADDIPDQSIMLSEGRTGVPIPYNKIYDLYSRLTGKQID</sequence>
<organism evidence="1">
    <name type="scientific">uncultured virus</name>
    <dbReference type="NCBI Taxonomy" id="340016"/>
    <lineage>
        <taxon>Viruses</taxon>
        <taxon>environmental samples</taxon>
    </lineage>
</organism>
<evidence type="ECO:0000313" key="1">
    <source>
        <dbReference type="EMBL" id="ASE99921.1"/>
    </source>
</evidence>
<protein>
    <submittedName>
        <fullName evidence="1">Uncharacterized protein</fullName>
    </submittedName>
</protein>
<accession>A0A218MKW4</accession>